<dbReference type="AlphaFoldDB" id="E3CB56"/>
<gene>
    <name evidence="1" type="ORF">HMPREF9626_0850</name>
</gene>
<protein>
    <recommendedName>
        <fullName evidence="3">Immunity protein Imm6</fullName>
    </recommendedName>
</protein>
<accession>E3CB56</accession>
<evidence type="ECO:0000313" key="2">
    <source>
        <dbReference type="Proteomes" id="UP000003812"/>
    </source>
</evidence>
<name>E3CB56_STRPA</name>
<proteinExistence type="predicted"/>
<dbReference type="Pfam" id="PF14434">
    <property type="entry name" value="Imm6"/>
    <property type="match status" value="1"/>
</dbReference>
<evidence type="ECO:0008006" key="3">
    <source>
        <dbReference type="Google" id="ProtNLM"/>
    </source>
</evidence>
<dbReference type="InterPro" id="IPR025674">
    <property type="entry name" value="Imm6"/>
</dbReference>
<organism evidence="1 2">
    <name type="scientific">Streptococcus parasanguinis F0405</name>
    <dbReference type="NCBI Taxonomy" id="905067"/>
    <lineage>
        <taxon>Bacteria</taxon>
        <taxon>Bacillati</taxon>
        <taxon>Bacillota</taxon>
        <taxon>Bacilli</taxon>
        <taxon>Lactobacillales</taxon>
        <taxon>Streptococcaceae</taxon>
        <taxon>Streptococcus</taxon>
    </lineage>
</organism>
<evidence type="ECO:0000313" key="1">
    <source>
        <dbReference type="EMBL" id="EFQ56059.1"/>
    </source>
</evidence>
<dbReference type="Proteomes" id="UP000003812">
    <property type="component" value="Unassembled WGS sequence"/>
</dbReference>
<dbReference type="EMBL" id="AEKM01000002">
    <property type="protein sequence ID" value="EFQ56059.1"/>
    <property type="molecule type" value="Genomic_DNA"/>
</dbReference>
<comment type="caution">
    <text evidence="1">The sequence shown here is derived from an EMBL/GenBank/DDBJ whole genome shotgun (WGS) entry which is preliminary data.</text>
</comment>
<sequence>MFDSYLMLTFSEAIAHQLSSPYNSHIRTALDACWSFWEKRDKSGDELYALLDDGTDFDGLFIYMQLDDNESHVASWDNISYAIATTAKEAYSYDNKKELPSPLENIDDSLIEIFIENLKEINCDLYYHVQDVKDFLSHAQSPTKEEALKELERIGLLRL</sequence>
<reference evidence="1 2" key="1">
    <citation type="submission" date="2010-10" db="EMBL/GenBank/DDBJ databases">
        <authorList>
            <person name="Durkin A.S."/>
            <person name="Madupu R."/>
            <person name="Torralba M."/>
            <person name="Gillis M."/>
            <person name="Methe B."/>
            <person name="Sutton G."/>
            <person name="Nelson K.E."/>
        </authorList>
    </citation>
    <scope>NUCLEOTIDE SEQUENCE [LARGE SCALE GENOMIC DNA]</scope>
    <source>
        <strain evidence="1 2">F0405</strain>
    </source>
</reference>